<organism evidence="1 2">
    <name type="scientific">Manihot esculenta</name>
    <name type="common">Cassava</name>
    <name type="synonym">Jatropha manihot</name>
    <dbReference type="NCBI Taxonomy" id="3983"/>
    <lineage>
        <taxon>Eukaryota</taxon>
        <taxon>Viridiplantae</taxon>
        <taxon>Streptophyta</taxon>
        <taxon>Embryophyta</taxon>
        <taxon>Tracheophyta</taxon>
        <taxon>Spermatophyta</taxon>
        <taxon>Magnoliopsida</taxon>
        <taxon>eudicotyledons</taxon>
        <taxon>Gunneridae</taxon>
        <taxon>Pentapetalae</taxon>
        <taxon>rosids</taxon>
        <taxon>fabids</taxon>
        <taxon>Malpighiales</taxon>
        <taxon>Euphorbiaceae</taxon>
        <taxon>Crotonoideae</taxon>
        <taxon>Manihoteae</taxon>
        <taxon>Manihot</taxon>
    </lineage>
</organism>
<proteinExistence type="predicted"/>
<sequence length="501" mass="56154">MPPKPFAFKLSTHHLPFHNLFSTSPFKNPSEKNIIHDPPFPSLPFLSLSLSPTLCVRALLLRQKMGSPPSAFCKQKAIVFLRFFMILFLCSIPEKPDLCSTSSFFNSTALSNKSLPNILSLEKLNLDGYFSFDNIEHATKDFGNRYHTHPAAVLYPKSVSDIASTINYIFNMGSTSAITVAARGHGHSLQGQAQAHQGIVINMESLQVPEMQIQVGEKPYVDVSGGQLWINVLHETLKYGLAPKSWTDYLHLTIGGTLSNAGISGQAFRHGPQINNVYQLEVVTGKGEVITCSEQQNADLFYGVLGGLGQFGIITRARISLERAPQKVKWMRILYSEFSRFSNDQEHLMSKNSFDYIEGFVIINRTGLLNNWRSAFSPKDPLQASQFISDGKTLYCMEIAKYFNSEESDLVNQKIENLLSELSYIPSTLFMSEVSYVEFLDRVHVSEIKLRAKGLWEVPHPWLNLLIPKSKISEFALEVFGNILTDSSNGPILMYPVNKAK</sequence>
<reference evidence="2" key="1">
    <citation type="journal article" date="2016" name="Nat. Biotechnol.">
        <title>Sequencing wild and cultivated cassava and related species reveals extensive interspecific hybridization and genetic diversity.</title>
        <authorList>
            <person name="Bredeson J.V."/>
            <person name="Lyons J.B."/>
            <person name="Prochnik S.E."/>
            <person name="Wu G.A."/>
            <person name="Ha C.M."/>
            <person name="Edsinger-Gonzales E."/>
            <person name="Grimwood J."/>
            <person name="Schmutz J."/>
            <person name="Rabbi I.Y."/>
            <person name="Egesi C."/>
            <person name="Nauluvula P."/>
            <person name="Lebot V."/>
            <person name="Ndunguru J."/>
            <person name="Mkamilo G."/>
            <person name="Bart R.S."/>
            <person name="Setter T.L."/>
            <person name="Gleadow R.M."/>
            <person name="Kulakow P."/>
            <person name="Ferguson M.E."/>
            <person name="Rounsley S."/>
            <person name="Rokhsar D.S."/>
        </authorList>
    </citation>
    <scope>NUCLEOTIDE SEQUENCE [LARGE SCALE GENOMIC DNA]</scope>
    <source>
        <strain evidence="2">cv. AM560-2</strain>
    </source>
</reference>
<protein>
    <submittedName>
        <fullName evidence="1">Uncharacterized protein</fullName>
    </submittedName>
</protein>
<evidence type="ECO:0000313" key="2">
    <source>
        <dbReference type="Proteomes" id="UP000091857"/>
    </source>
</evidence>
<comment type="caution">
    <text evidence="1">The sequence shown here is derived from an EMBL/GenBank/DDBJ whole genome shotgun (WGS) entry which is preliminary data.</text>
</comment>
<evidence type="ECO:0000313" key="1">
    <source>
        <dbReference type="EMBL" id="KAG8646485.1"/>
    </source>
</evidence>
<gene>
    <name evidence="1" type="ORF">MANES_09G010900v8</name>
</gene>
<keyword evidence="2" id="KW-1185">Reference proteome</keyword>
<name>A0ACB7H2P7_MANES</name>
<accession>A0ACB7H2P7</accession>
<dbReference type="EMBL" id="CM004395">
    <property type="protein sequence ID" value="KAG8646485.1"/>
    <property type="molecule type" value="Genomic_DNA"/>
</dbReference>
<dbReference type="Proteomes" id="UP000091857">
    <property type="component" value="Chromosome 9"/>
</dbReference>